<dbReference type="Proteomes" id="UP000289340">
    <property type="component" value="Chromosome 10"/>
</dbReference>
<comment type="caution">
    <text evidence="2">The sequence shown here is derived from an EMBL/GenBank/DDBJ whole genome shotgun (WGS) entry which is preliminary data.</text>
</comment>
<proteinExistence type="predicted"/>
<dbReference type="AlphaFoldDB" id="A0A445IKV5"/>
<evidence type="ECO:0000313" key="3">
    <source>
        <dbReference type="Proteomes" id="UP000289340"/>
    </source>
</evidence>
<accession>A0A445IKV5</accession>
<dbReference type="EMBL" id="QZWG01000010">
    <property type="protein sequence ID" value="RZB86683.1"/>
    <property type="molecule type" value="Genomic_DNA"/>
</dbReference>
<organism evidence="2 3">
    <name type="scientific">Glycine soja</name>
    <name type="common">Wild soybean</name>
    <dbReference type="NCBI Taxonomy" id="3848"/>
    <lineage>
        <taxon>Eukaryota</taxon>
        <taxon>Viridiplantae</taxon>
        <taxon>Streptophyta</taxon>
        <taxon>Embryophyta</taxon>
        <taxon>Tracheophyta</taxon>
        <taxon>Spermatophyta</taxon>
        <taxon>Magnoliopsida</taxon>
        <taxon>eudicotyledons</taxon>
        <taxon>Gunneridae</taxon>
        <taxon>Pentapetalae</taxon>
        <taxon>rosids</taxon>
        <taxon>fabids</taxon>
        <taxon>Fabales</taxon>
        <taxon>Fabaceae</taxon>
        <taxon>Papilionoideae</taxon>
        <taxon>50 kb inversion clade</taxon>
        <taxon>NPAAA clade</taxon>
        <taxon>indigoferoid/millettioid clade</taxon>
        <taxon>Phaseoleae</taxon>
        <taxon>Glycine</taxon>
        <taxon>Glycine subgen. Soja</taxon>
    </lineage>
</organism>
<keyword evidence="3" id="KW-1185">Reference proteome</keyword>
<evidence type="ECO:0000256" key="1">
    <source>
        <dbReference type="SAM" id="MobiDB-lite"/>
    </source>
</evidence>
<sequence>HVTRSLTVAQGFLSPAWPLFVATVDVTQGSLVSVLARLRCSSKVLILIHYKLDNLIISVALRSSHTSYVAELDLFWDLNPGQASPTTTTTTMGYFDLNIPYPEPSLANKATEQGPLGPSGIFLQKAVASGGSNPARLGELSSPGRAGRQPAPLFCYK</sequence>
<reference evidence="2 3" key="1">
    <citation type="submission" date="2018-09" db="EMBL/GenBank/DDBJ databases">
        <title>A high-quality reference genome of wild soybean provides a powerful tool to mine soybean genomes.</title>
        <authorList>
            <person name="Xie M."/>
            <person name="Chung C.Y.L."/>
            <person name="Li M.-W."/>
            <person name="Wong F.-L."/>
            <person name="Chan T.-F."/>
            <person name="Lam H.-M."/>
        </authorList>
    </citation>
    <scope>NUCLEOTIDE SEQUENCE [LARGE SCALE GENOMIC DNA]</scope>
    <source>
        <strain evidence="3">cv. W05</strain>
        <tissue evidence="2">Hypocotyl of etiolated seedlings</tissue>
    </source>
</reference>
<feature type="non-terminal residue" evidence="2">
    <location>
        <position position="1"/>
    </location>
</feature>
<evidence type="ECO:0000313" key="2">
    <source>
        <dbReference type="EMBL" id="RZB86683.1"/>
    </source>
</evidence>
<gene>
    <name evidence="2" type="ORF">D0Y65_026666</name>
</gene>
<name>A0A445IKV5_GLYSO</name>
<protein>
    <submittedName>
        <fullName evidence="2">Uncharacterized protein</fullName>
    </submittedName>
</protein>
<feature type="region of interest" description="Disordered" evidence="1">
    <location>
        <begin position="134"/>
        <end position="157"/>
    </location>
</feature>